<sequence length="180" mass="19169">MRIAHRSRVASFAVIAAAVAVTACGTTVDGTPTESAAKPSDVQFNPCTDISDDVLRGTGVDPASKDVVTDAAGPSAWRICSWDAIDLPYYLVVASSINTVADVRNNDKETGFREVAIGPRTGLVHQDKSDTKGTDCRVAIPAEQGMFVISASWRTSKTITRDRCELAIGHAKDLEPHLPD</sequence>
<dbReference type="InterPro" id="IPR024520">
    <property type="entry name" value="DUF3558"/>
</dbReference>
<feature type="signal peptide" evidence="1">
    <location>
        <begin position="1"/>
        <end position="23"/>
    </location>
</feature>
<organism evidence="2 3">
    <name type="scientific">Nocardia farcinica</name>
    <dbReference type="NCBI Taxonomy" id="37329"/>
    <lineage>
        <taxon>Bacteria</taxon>
        <taxon>Bacillati</taxon>
        <taxon>Actinomycetota</taxon>
        <taxon>Actinomycetes</taxon>
        <taxon>Mycobacteriales</taxon>
        <taxon>Nocardiaceae</taxon>
        <taxon>Nocardia</taxon>
    </lineage>
</organism>
<dbReference type="AlphaFoldDB" id="A0A0H5NP48"/>
<evidence type="ECO:0000256" key="1">
    <source>
        <dbReference type="SAM" id="SignalP"/>
    </source>
</evidence>
<evidence type="ECO:0000313" key="2">
    <source>
        <dbReference type="EMBL" id="CRY77650.1"/>
    </source>
</evidence>
<dbReference type="Pfam" id="PF12079">
    <property type="entry name" value="DUF3558"/>
    <property type="match status" value="1"/>
</dbReference>
<feature type="chain" id="PRO_5038566961" evidence="1">
    <location>
        <begin position="24"/>
        <end position="180"/>
    </location>
</feature>
<dbReference type="PROSITE" id="PS51257">
    <property type="entry name" value="PROKAR_LIPOPROTEIN"/>
    <property type="match status" value="1"/>
</dbReference>
<name>A0A0H5NP48_NOCFR</name>
<keyword evidence="1" id="KW-0732">Signal</keyword>
<dbReference type="KEGG" id="nfr:ERS450000_02516"/>
<evidence type="ECO:0000313" key="3">
    <source>
        <dbReference type="Proteomes" id="UP000057820"/>
    </source>
</evidence>
<accession>A0A0H5NP48</accession>
<dbReference type="RefSeq" id="WP_076574112.1">
    <property type="nucleotide sequence ID" value="NZ_CP031418.1"/>
</dbReference>
<dbReference type="Proteomes" id="UP000057820">
    <property type="component" value="Chromosome 1"/>
</dbReference>
<dbReference type="EMBL" id="LN868938">
    <property type="protein sequence ID" value="CRY77650.1"/>
    <property type="molecule type" value="Genomic_DNA"/>
</dbReference>
<reference evidence="3" key="1">
    <citation type="submission" date="2015-03" db="EMBL/GenBank/DDBJ databases">
        <authorList>
            <consortium name="Pathogen Informatics"/>
        </authorList>
    </citation>
    <scope>NUCLEOTIDE SEQUENCE [LARGE SCALE GENOMIC DNA]</scope>
    <source>
        <strain evidence="3">NCTC11134</strain>
    </source>
</reference>
<gene>
    <name evidence="2" type="ORF">ERS450000_02516</name>
</gene>
<protein>
    <submittedName>
        <fullName evidence="2">Protein of uncharacterized function (DUF3558)</fullName>
    </submittedName>
</protein>
<proteinExistence type="predicted"/>